<dbReference type="EMBL" id="NGJU01000002">
    <property type="protein sequence ID" value="RST97482.1"/>
    <property type="molecule type" value="Genomic_DNA"/>
</dbReference>
<accession>A0A429ZV05</accession>
<name>A0A429ZV05_9ENTE</name>
<evidence type="ECO:0008006" key="3">
    <source>
        <dbReference type="Google" id="ProtNLM"/>
    </source>
</evidence>
<keyword evidence="2" id="KW-1185">Reference proteome</keyword>
<dbReference type="RefSeq" id="WP_126778229.1">
    <property type="nucleotide sequence ID" value="NZ_NGJU01000002.1"/>
</dbReference>
<dbReference type="OrthoDB" id="2312593at2"/>
<proteinExistence type="predicted"/>
<dbReference type="Proteomes" id="UP000287239">
    <property type="component" value="Unassembled WGS sequence"/>
</dbReference>
<dbReference type="AlphaFoldDB" id="A0A429ZV05"/>
<reference evidence="1 2" key="1">
    <citation type="submission" date="2017-05" db="EMBL/GenBank/DDBJ databases">
        <title>Vagococcus spp. assemblies.</title>
        <authorList>
            <person name="Gulvik C.A."/>
        </authorList>
    </citation>
    <scope>NUCLEOTIDE SEQUENCE [LARGE SCALE GENOMIC DNA]</scope>
    <source>
        <strain evidence="1 2">NCFB 2777</strain>
    </source>
</reference>
<sequence>MSNKRLKITLSLICLLGIVQILTMPTFKIKATEGDSPVSNSDINVVEEKVSNPLKNDPEILDNRSQIETIWPGQTMMANEFELSDDNWDPISLSNTGKSITTFPIEVEGFETGTLVGHIRFGGVNGETGEFLTDKSKQLRNLVFVVENTKKFKDKEKKNTVKYTYNYYQGTNTTYTMVPITDMKLPGMTHDISQDPANAFELPQGGQPVSYRTVKELYIQELGKTGRFAIQARTAINQGINNLDFYFQQIKTLVPTDDGGIRIVNEVKNTGWRLGAENKFPRKTFGAMIGEDTMLNTIDNVPIFSLGTNKGVYIANKLDLFRVAFPRLKQSQGGADNYEGQSFNSIFSKTNGAFQQRPDGFGNESQTIPLDERVWPASGIRPPLSGTDEGYDTQYVQKWNPRQPPEVGEKAIMSYDVNVLPIYKPEIKLMEESLNQSVHKDNTLAFNGQWRDYDSLNVTLYYQIGSQEKNGWIEFKKDERQDSEEEREKWFDFNLELAATDFKLNGDSISFKAVDTTGVTSDIFTTEVTIFETVTIKTEHYGPSGNKLSETSFLGTPGHEYMTEPNDYTSLGLTLDESQTSGQVSGVIPNEDVLVKYYYKKGVVTIITHYLKEDESELLPSTEIKLEYNTYYQTDDRLEEAQELNYYFTTLIGEAHGNTGKEDRTIEVSYIYRPGVLGLIEGTEALDFGNQPLITLGSKDIYPTTDTHIKIVDELQGDWRLNLRIASDFKVGESPLVGAVYFKRKDKGLLKLNGSGQGVYEREELRAGEINLSWLAANKEGLFIRQQPGNQTGVYNGTLEWNIVSGL</sequence>
<comment type="caution">
    <text evidence="1">The sequence shown here is derived from an EMBL/GenBank/DDBJ whole genome shotgun (WGS) entry which is preliminary data.</text>
</comment>
<gene>
    <name evidence="1" type="ORF">CBF35_02100</name>
</gene>
<evidence type="ECO:0000313" key="2">
    <source>
        <dbReference type="Proteomes" id="UP000287239"/>
    </source>
</evidence>
<organism evidence="1 2">
    <name type="scientific">Vagococcus salmoninarum</name>
    <dbReference type="NCBI Taxonomy" id="2739"/>
    <lineage>
        <taxon>Bacteria</taxon>
        <taxon>Bacillati</taxon>
        <taxon>Bacillota</taxon>
        <taxon>Bacilli</taxon>
        <taxon>Lactobacillales</taxon>
        <taxon>Enterococcaceae</taxon>
        <taxon>Vagococcus</taxon>
    </lineage>
</organism>
<protein>
    <recommendedName>
        <fullName evidence="3">MucBP domain-containing protein</fullName>
    </recommendedName>
</protein>
<evidence type="ECO:0000313" key="1">
    <source>
        <dbReference type="EMBL" id="RST97482.1"/>
    </source>
</evidence>
<dbReference type="GeneID" id="98567147"/>